<reference evidence="1" key="2">
    <citation type="submission" date="2022-09" db="EMBL/GenBank/DDBJ databases">
        <authorList>
            <person name="Sun Q."/>
            <person name="Ohkuma M."/>
        </authorList>
    </citation>
    <scope>NUCLEOTIDE SEQUENCE</scope>
    <source>
        <strain evidence="1">JCM 13583</strain>
    </source>
</reference>
<comment type="caution">
    <text evidence="1">The sequence shown here is derived from an EMBL/GenBank/DDBJ whole genome shotgun (WGS) entry which is preliminary data.</text>
</comment>
<gene>
    <name evidence="1" type="ORF">GCM10007108_12780</name>
</gene>
<evidence type="ECO:0000313" key="2">
    <source>
        <dbReference type="Proteomes" id="UP000632195"/>
    </source>
</evidence>
<name>A0AA37BS65_9ARCH</name>
<dbReference type="AlphaFoldDB" id="A0AA37BS65"/>
<keyword evidence="2" id="KW-1185">Reference proteome</keyword>
<reference evidence="1" key="1">
    <citation type="journal article" date="2014" name="Int. J. Syst. Evol. Microbiol.">
        <title>Complete genome sequence of Corynebacterium casei LMG S-19264T (=DSM 44701T), isolated from a smear-ripened cheese.</title>
        <authorList>
            <consortium name="US DOE Joint Genome Institute (JGI-PGF)"/>
            <person name="Walter F."/>
            <person name="Albersmeier A."/>
            <person name="Kalinowski J."/>
            <person name="Ruckert C."/>
        </authorList>
    </citation>
    <scope>NUCLEOTIDE SEQUENCE</scope>
    <source>
        <strain evidence="1">JCM 13583</strain>
    </source>
</reference>
<accession>A0AA37BS65</accession>
<sequence length="53" mass="6426">MVVGLSKRDLSRKRKSLEQKVHELEEKVKKNPLNKQLREELEEARRRLEKVED</sequence>
<evidence type="ECO:0000313" key="1">
    <source>
        <dbReference type="EMBL" id="GGM76239.1"/>
    </source>
</evidence>
<dbReference type="Proteomes" id="UP000632195">
    <property type="component" value="Unassembled WGS sequence"/>
</dbReference>
<dbReference type="EMBL" id="BMNY01000002">
    <property type="protein sequence ID" value="GGM76239.1"/>
    <property type="molecule type" value="Genomic_DNA"/>
</dbReference>
<protein>
    <submittedName>
        <fullName evidence="1">Uncharacterized protein</fullName>
    </submittedName>
</protein>
<proteinExistence type="predicted"/>
<dbReference type="RefSeq" id="WP_188681607.1">
    <property type="nucleotide sequence ID" value="NZ_BMNY01000002.1"/>
</dbReference>
<organism evidence="1 2">
    <name type="scientific">Thermogymnomonas acidicola</name>
    <dbReference type="NCBI Taxonomy" id="399579"/>
    <lineage>
        <taxon>Archaea</taxon>
        <taxon>Methanobacteriati</taxon>
        <taxon>Thermoplasmatota</taxon>
        <taxon>Thermoplasmata</taxon>
        <taxon>Thermoplasmatales</taxon>
        <taxon>Thermogymnomonas</taxon>
    </lineage>
</organism>